<reference evidence="3" key="1">
    <citation type="journal article" date="2009" name="Science">
        <title>The B73 maize genome: complexity, diversity, and dynamics.</title>
        <authorList>
            <person name="Schnable P.S."/>
            <person name="Ware D."/>
            <person name="Fulton R.S."/>
            <person name="Stein J.C."/>
            <person name="Wei F."/>
            <person name="Pasternak S."/>
            <person name="Liang C."/>
            <person name="Zhang J."/>
            <person name="Fulton L."/>
            <person name="Graves T.A."/>
            <person name="Minx P."/>
            <person name="Reily A.D."/>
            <person name="Courtney L."/>
            <person name="Kruchowski S.S."/>
            <person name="Tomlinson C."/>
            <person name="Strong C."/>
            <person name="Delehaunty K."/>
            <person name="Fronick C."/>
            <person name="Courtney B."/>
            <person name="Rock S.M."/>
            <person name="Belter E."/>
            <person name="Du F."/>
            <person name="Kim K."/>
            <person name="Abbott R.M."/>
            <person name="Cotton M."/>
            <person name="Levy A."/>
            <person name="Marchetto P."/>
            <person name="Ochoa K."/>
            <person name="Jackson S.M."/>
            <person name="Gillam B."/>
            <person name="Chen W."/>
            <person name="Yan L."/>
            <person name="Higginbotham J."/>
            <person name="Cardenas M."/>
            <person name="Waligorski J."/>
            <person name="Applebaum E."/>
            <person name="Phelps L."/>
            <person name="Falcone J."/>
            <person name="Kanchi K."/>
            <person name="Thane T."/>
            <person name="Scimone A."/>
            <person name="Thane N."/>
            <person name="Henke J."/>
            <person name="Wang T."/>
            <person name="Ruppert J."/>
            <person name="Shah N."/>
            <person name="Rotter K."/>
            <person name="Hodges J."/>
            <person name="Ingenthron E."/>
            <person name="Cordes M."/>
            <person name="Kohlberg S."/>
            <person name="Sgro J."/>
            <person name="Delgado B."/>
            <person name="Mead K."/>
            <person name="Chinwalla A."/>
            <person name="Leonard S."/>
            <person name="Crouse K."/>
            <person name="Collura K."/>
            <person name="Kudrna D."/>
            <person name="Currie J."/>
            <person name="He R."/>
            <person name="Angelova A."/>
            <person name="Rajasekar S."/>
            <person name="Mueller T."/>
            <person name="Lomeli R."/>
            <person name="Scara G."/>
            <person name="Ko A."/>
            <person name="Delaney K."/>
            <person name="Wissotski M."/>
            <person name="Lopez G."/>
            <person name="Campos D."/>
            <person name="Braidotti M."/>
            <person name="Ashley E."/>
            <person name="Golser W."/>
            <person name="Kim H."/>
            <person name="Lee S."/>
            <person name="Lin J."/>
            <person name="Dujmic Z."/>
            <person name="Kim W."/>
            <person name="Talag J."/>
            <person name="Zuccolo A."/>
            <person name="Fan C."/>
            <person name="Sebastian A."/>
            <person name="Kramer M."/>
            <person name="Spiegel L."/>
            <person name="Nascimento L."/>
            <person name="Zutavern T."/>
            <person name="Miller B."/>
            <person name="Ambroise C."/>
            <person name="Muller S."/>
            <person name="Spooner W."/>
            <person name="Narechania A."/>
            <person name="Ren L."/>
            <person name="Wei S."/>
            <person name="Kumari S."/>
            <person name="Faga B."/>
            <person name="Levy M.J."/>
            <person name="McMahan L."/>
            <person name="Van Buren P."/>
            <person name="Vaughn M.W."/>
            <person name="Ying K."/>
            <person name="Yeh C.-T."/>
            <person name="Emrich S.J."/>
            <person name="Jia Y."/>
            <person name="Kalyanaraman A."/>
            <person name="Hsia A.-P."/>
            <person name="Barbazuk W.B."/>
            <person name="Baucom R.S."/>
            <person name="Brutnell T.P."/>
            <person name="Carpita N.C."/>
            <person name="Chaparro C."/>
            <person name="Chia J.-M."/>
            <person name="Deragon J.-M."/>
            <person name="Estill J.C."/>
            <person name="Fu Y."/>
            <person name="Jeddeloh J.A."/>
            <person name="Han Y."/>
            <person name="Lee H."/>
            <person name="Li P."/>
            <person name="Lisch D.R."/>
            <person name="Liu S."/>
            <person name="Liu Z."/>
            <person name="Nagel D.H."/>
            <person name="McCann M.C."/>
            <person name="SanMiguel P."/>
            <person name="Myers A.M."/>
            <person name="Nettleton D."/>
            <person name="Nguyen J."/>
            <person name="Penning B.W."/>
            <person name="Ponnala L."/>
            <person name="Schneider K.L."/>
            <person name="Schwartz D.C."/>
            <person name="Sharma A."/>
            <person name="Soderlund C."/>
            <person name="Springer N.M."/>
            <person name="Sun Q."/>
            <person name="Wang H."/>
            <person name="Waterman M."/>
            <person name="Westerman R."/>
            <person name="Wolfgruber T.K."/>
            <person name="Yang L."/>
            <person name="Yu Y."/>
            <person name="Zhang L."/>
            <person name="Zhou S."/>
            <person name="Zhu Q."/>
            <person name="Bennetzen J.L."/>
            <person name="Dawe R.K."/>
            <person name="Jiang J."/>
            <person name="Jiang N."/>
            <person name="Presting G.G."/>
            <person name="Wessler S.R."/>
            <person name="Aluru S."/>
            <person name="Martienssen R.A."/>
            <person name="Clifton S.W."/>
            <person name="McCombie W.R."/>
            <person name="Wing R.A."/>
            <person name="Wilson R.K."/>
        </authorList>
    </citation>
    <scope>NUCLEOTIDE SEQUENCE [LARGE SCALE GENOMIC DNA]</scope>
    <source>
        <strain evidence="3">cv. B73</strain>
    </source>
</reference>
<evidence type="ECO:0000313" key="2">
    <source>
        <dbReference type="EnsemblPlants" id="Zm00001eb393320_P001"/>
    </source>
</evidence>
<dbReference type="Proteomes" id="UP000007305">
    <property type="component" value="Chromosome 9"/>
</dbReference>
<protein>
    <recommendedName>
        <fullName evidence="4">S1 motif domain-containing protein</fullName>
    </recommendedName>
</protein>
<organism evidence="2 3">
    <name type="scientific">Zea mays</name>
    <name type="common">Maize</name>
    <dbReference type="NCBI Taxonomy" id="4577"/>
    <lineage>
        <taxon>Eukaryota</taxon>
        <taxon>Viridiplantae</taxon>
        <taxon>Streptophyta</taxon>
        <taxon>Embryophyta</taxon>
        <taxon>Tracheophyta</taxon>
        <taxon>Spermatophyta</taxon>
        <taxon>Magnoliopsida</taxon>
        <taxon>Liliopsida</taxon>
        <taxon>Poales</taxon>
        <taxon>Poaceae</taxon>
        <taxon>PACMAD clade</taxon>
        <taxon>Panicoideae</taxon>
        <taxon>Andropogonodae</taxon>
        <taxon>Andropogoneae</taxon>
        <taxon>Tripsacinae</taxon>
        <taxon>Zea</taxon>
    </lineage>
</organism>
<dbReference type="SUPFAM" id="SSF50249">
    <property type="entry name" value="Nucleic acid-binding proteins"/>
    <property type="match status" value="1"/>
</dbReference>
<feature type="transmembrane region" description="Helical" evidence="1">
    <location>
        <begin position="42"/>
        <end position="61"/>
    </location>
</feature>
<evidence type="ECO:0000256" key="1">
    <source>
        <dbReference type="SAM" id="Phobius"/>
    </source>
</evidence>
<dbReference type="EnsemblPlants" id="Zm00001eb393320_T001">
    <property type="protein sequence ID" value="Zm00001eb393320_P001"/>
    <property type="gene ID" value="Zm00001eb393320"/>
</dbReference>
<dbReference type="InParanoid" id="A0A804R7M9"/>
<keyword evidence="1" id="KW-0472">Membrane</keyword>
<dbReference type="PANTHER" id="PTHR47600">
    <property type="entry name" value="NUCLEIC ACID-BINDING, OB-FOLD-LIKE PROTEIN"/>
    <property type="match status" value="1"/>
</dbReference>
<proteinExistence type="predicted"/>
<dbReference type="Gramene" id="Zm00001eb393320_T001">
    <property type="protein sequence ID" value="Zm00001eb393320_P001"/>
    <property type="gene ID" value="Zm00001eb393320"/>
</dbReference>
<keyword evidence="1" id="KW-0812">Transmembrane</keyword>
<accession>A0A804R7M9</accession>
<dbReference type="InterPro" id="IPR012340">
    <property type="entry name" value="NA-bd_OB-fold"/>
</dbReference>
<evidence type="ECO:0000313" key="3">
    <source>
        <dbReference type="Proteomes" id="UP000007305"/>
    </source>
</evidence>
<sequence>MRDGVAAMYQRDGSSIWIRAVVAGAKIAAHTIRRKSANTSTVFVGVLAMVAHIIIGSPVQIDSSTTTVARLPSPWVSSQTVQPSDPFLLWIRKESLKVGDHIYSWKVTSWKRLLALIRQWEVPWDDTLDTVVSYKISQVVDAKVIHLDYNNSRIFLSLKDVKDWNSIQTEGKDRRWSCQVKWFVQLTETKSINSHSTTWNKK</sequence>
<dbReference type="PANTHER" id="PTHR47600:SF1">
    <property type="entry name" value="NUCLEIC ACID-BINDING, OB-FOLD-LIKE PROTEIN"/>
    <property type="match status" value="1"/>
</dbReference>
<reference evidence="2" key="2">
    <citation type="submission" date="2019-07" db="EMBL/GenBank/DDBJ databases">
        <authorList>
            <person name="Seetharam A."/>
            <person name="Woodhouse M."/>
            <person name="Cannon E."/>
        </authorList>
    </citation>
    <scope>NUCLEOTIDE SEQUENCE [LARGE SCALE GENOMIC DNA]</scope>
    <source>
        <strain evidence="2">cv. B73</strain>
    </source>
</reference>
<evidence type="ECO:0008006" key="4">
    <source>
        <dbReference type="Google" id="ProtNLM"/>
    </source>
</evidence>
<dbReference type="AlphaFoldDB" id="A0A804R7M9"/>
<name>A0A804R7M9_MAIZE</name>
<reference evidence="2" key="3">
    <citation type="submission" date="2021-05" db="UniProtKB">
        <authorList>
            <consortium name="EnsemblPlants"/>
        </authorList>
    </citation>
    <scope>IDENTIFICATION</scope>
    <source>
        <strain evidence="2">cv. B73</strain>
    </source>
</reference>
<keyword evidence="1" id="KW-1133">Transmembrane helix</keyword>
<keyword evidence="3" id="KW-1185">Reference proteome</keyword>